<dbReference type="GO" id="GO:0032259">
    <property type="term" value="P:methylation"/>
    <property type="evidence" value="ECO:0007669"/>
    <property type="project" value="UniProtKB-KW"/>
</dbReference>
<keyword evidence="2" id="KW-0812">Transmembrane</keyword>
<keyword evidence="2" id="KW-0472">Membrane</keyword>
<dbReference type="OrthoDB" id="9789291at2"/>
<dbReference type="GO" id="GO:0006465">
    <property type="term" value="P:signal peptide processing"/>
    <property type="evidence" value="ECO:0007669"/>
    <property type="project" value="TreeGrafter"/>
</dbReference>
<dbReference type="PANTHER" id="PTHR30487:SF0">
    <property type="entry name" value="PREPILIN LEADER PEPTIDASE_N-METHYLTRANSFERASE-RELATED"/>
    <property type="match status" value="1"/>
</dbReference>
<organism evidence="4 5">
    <name type="scientific">Oceanobacillus limi</name>
    <dbReference type="NCBI Taxonomy" id="930131"/>
    <lineage>
        <taxon>Bacteria</taxon>
        <taxon>Bacillati</taxon>
        <taxon>Bacillota</taxon>
        <taxon>Bacilli</taxon>
        <taxon>Bacillales</taxon>
        <taxon>Bacillaceae</taxon>
        <taxon>Oceanobacillus</taxon>
    </lineage>
</organism>
<dbReference type="GO" id="GO:0005886">
    <property type="term" value="C:plasma membrane"/>
    <property type="evidence" value="ECO:0007669"/>
    <property type="project" value="TreeGrafter"/>
</dbReference>
<evidence type="ECO:0000313" key="5">
    <source>
        <dbReference type="Proteomes" id="UP000198618"/>
    </source>
</evidence>
<dbReference type="AlphaFoldDB" id="A0A1I0DN64"/>
<evidence type="ECO:0000256" key="2">
    <source>
        <dbReference type="SAM" id="Phobius"/>
    </source>
</evidence>
<dbReference type="Proteomes" id="UP000198618">
    <property type="component" value="Unassembled WGS sequence"/>
</dbReference>
<evidence type="ECO:0000256" key="1">
    <source>
        <dbReference type="ARBA" id="ARBA00005801"/>
    </source>
</evidence>
<reference evidence="4 5" key="1">
    <citation type="submission" date="2016-10" db="EMBL/GenBank/DDBJ databases">
        <authorList>
            <person name="de Groot N.N."/>
        </authorList>
    </citation>
    <scope>NUCLEOTIDE SEQUENCE [LARGE SCALE GENOMIC DNA]</scope>
    <source>
        <strain evidence="4 5">IBRC-M 10780</strain>
    </source>
</reference>
<dbReference type="PANTHER" id="PTHR30487">
    <property type="entry name" value="TYPE 4 PREPILIN-LIKE PROTEINS LEADER PEPTIDE-PROCESSING ENZYME"/>
    <property type="match status" value="1"/>
</dbReference>
<name>A0A1I0DN64_9BACI</name>
<protein>
    <submittedName>
        <fullName evidence="4">Leader peptidase (Prepilin peptidase) / N-methyltransferase/leader peptidase (Prepilin peptidase) / N-methyltransferase</fullName>
    </submittedName>
</protein>
<dbReference type="Gene3D" id="1.20.120.1220">
    <property type="match status" value="1"/>
</dbReference>
<dbReference type="STRING" id="930131.SAMN05216389_10947"/>
<dbReference type="EMBL" id="FOHE01000009">
    <property type="protein sequence ID" value="SET33794.1"/>
    <property type="molecule type" value="Genomic_DNA"/>
</dbReference>
<sequence>MTSLLIIIPISIILLISTYTDLKSRLIYNWITFPGMAYFLIYHLLINFNDIFTYLLGFLIVGGICFFIAVVSNSLGGGDIKLFALLGLAFGWITGLYILFYSYLFAVIIALPLLLLKKIFPKKFTVKEMPMAPFITVGTFLTYF</sequence>
<feature type="transmembrane region" description="Helical" evidence="2">
    <location>
        <begin position="51"/>
        <end position="70"/>
    </location>
</feature>
<dbReference type="GO" id="GO:0008168">
    <property type="term" value="F:methyltransferase activity"/>
    <property type="evidence" value="ECO:0007669"/>
    <property type="project" value="UniProtKB-KW"/>
</dbReference>
<dbReference type="InterPro" id="IPR000045">
    <property type="entry name" value="Prepilin_IV_endopep_pep"/>
</dbReference>
<accession>A0A1I0DN64</accession>
<dbReference type="InterPro" id="IPR050882">
    <property type="entry name" value="Prepilin_peptidase/N-MTase"/>
</dbReference>
<dbReference type="GO" id="GO:0004190">
    <property type="term" value="F:aspartic-type endopeptidase activity"/>
    <property type="evidence" value="ECO:0007669"/>
    <property type="project" value="InterPro"/>
</dbReference>
<keyword evidence="4" id="KW-0489">Methyltransferase</keyword>
<keyword evidence="4" id="KW-0808">Transferase</keyword>
<dbReference type="RefSeq" id="WP_090869774.1">
    <property type="nucleotide sequence ID" value="NZ_FOHE01000009.1"/>
</dbReference>
<evidence type="ECO:0000259" key="3">
    <source>
        <dbReference type="Pfam" id="PF01478"/>
    </source>
</evidence>
<dbReference type="Pfam" id="PF01478">
    <property type="entry name" value="Peptidase_A24"/>
    <property type="match status" value="1"/>
</dbReference>
<feature type="transmembrane region" description="Helical" evidence="2">
    <location>
        <begin position="82"/>
        <end position="115"/>
    </location>
</feature>
<feature type="transmembrane region" description="Helical" evidence="2">
    <location>
        <begin position="27"/>
        <end position="45"/>
    </location>
</feature>
<feature type="transmembrane region" description="Helical" evidence="2">
    <location>
        <begin position="6"/>
        <end position="22"/>
    </location>
</feature>
<gene>
    <name evidence="4" type="ORF">SAMN05216389_10947</name>
</gene>
<comment type="similarity">
    <text evidence="1">Belongs to the peptidase A24 family.</text>
</comment>
<feature type="domain" description="Prepilin type IV endopeptidase peptidase" evidence="3">
    <location>
        <begin position="11"/>
        <end position="111"/>
    </location>
</feature>
<proteinExistence type="inferred from homology"/>
<keyword evidence="5" id="KW-1185">Reference proteome</keyword>
<keyword evidence="2" id="KW-1133">Transmembrane helix</keyword>
<evidence type="ECO:0000313" key="4">
    <source>
        <dbReference type="EMBL" id="SET33794.1"/>
    </source>
</evidence>